<dbReference type="Proteomes" id="UP000095009">
    <property type="component" value="Unassembled WGS sequence"/>
</dbReference>
<dbReference type="AlphaFoldDB" id="A0A1E3PSH9"/>
<protein>
    <submittedName>
        <fullName evidence="1">Uncharacterized protein</fullName>
    </submittedName>
</protein>
<feature type="non-terminal residue" evidence="1">
    <location>
        <position position="70"/>
    </location>
</feature>
<accession>A0A1E3PSH9</accession>
<dbReference type="EMBL" id="KV454406">
    <property type="protein sequence ID" value="ODQ68369.1"/>
    <property type="molecule type" value="Genomic_DNA"/>
</dbReference>
<reference evidence="1 2" key="1">
    <citation type="journal article" date="2016" name="Proc. Natl. Acad. Sci. U.S.A.">
        <title>Comparative genomics of biotechnologically important yeasts.</title>
        <authorList>
            <person name="Riley R."/>
            <person name="Haridas S."/>
            <person name="Wolfe K.H."/>
            <person name="Lopes M.R."/>
            <person name="Hittinger C.T."/>
            <person name="Goeker M."/>
            <person name="Salamov A.A."/>
            <person name="Wisecaver J.H."/>
            <person name="Long T.M."/>
            <person name="Calvey C.H."/>
            <person name="Aerts A.L."/>
            <person name="Barry K.W."/>
            <person name="Choi C."/>
            <person name="Clum A."/>
            <person name="Coughlan A.Y."/>
            <person name="Deshpande S."/>
            <person name="Douglass A.P."/>
            <person name="Hanson S.J."/>
            <person name="Klenk H.-P."/>
            <person name="LaButti K.M."/>
            <person name="Lapidus A."/>
            <person name="Lindquist E.A."/>
            <person name="Lipzen A.M."/>
            <person name="Meier-Kolthoff J.P."/>
            <person name="Ohm R.A."/>
            <person name="Otillar R.P."/>
            <person name="Pangilinan J.L."/>
            <person name="Peng Y."/>
            <person name="Rokas A."/>
            <person name="Rosa C.A."/>
            <person name="Scheuner C."/>
            <person name="Sibirny A.A."/>
            <person name="Slot J.C."/>
            <person name="Stielow J.B."/>
            <person name="Sun H."/>
            <person name="Kurtzman C.P."/>
            <person name="Blackwell M."/>
            <person name="Grigoriev I.V."/>
            <person name="Jeffries T.W."/>
        </authorList>
    </citation>
    <scope>NUCLEOTIDE SEQUENCE [LARGE SCALE GENOMIC DNA]</scope>
    <source>
        <strain evidence="1 2">DSM 6958</strain>
    </source>
</reference>
<evidence type="ECO:0000313" key="1">
    <source>
        <dbReference type="EMBL" id="ODQ68369.1"/>
    </source>
</evidence>
<gene>
    <name evidence="1" type="ORF">NADFUDRAFT_81354</name>
</gene>
<sequence>MPPEPLFSKTLLPHISQNLQLQSVDSRFFSVYWCICPFSDNHIVSKLMSAGVFGTLIQIHCAQIPVSASP</sequence>
<name>A0A1E3PSH9_9ASCO</name>
<proteinExistence type="predicted"/>
<keyword evidence="2" id="KW-1185">Reference proteome</keyword>
<evidence type="ECO:0000313" key="2">
    <source>
        <dbReference type="Proteomes" id="UP000095009"/>
    </source>
</evidence>
<organism evidence="1 2">
    <name type="scientific">Nadsonia fulvescens var. elongata DSM 6958</name>
    <dbReference type="NCBI Taxonomy" id="857566"/>
    <lineage>
        <taxon>Eukaryota</taxon>
        <taxon>Fungi</taxon>
        <taxon>Dikarya</taxon>
        <taxon>Ascomycota</taxon>
        <taxon>Saccharomycotina</taxon>
        <taxon>Dipodascomycetes</taxon>
        <taxon>Dipodascales</taxon>
        <taxon>Dipodascales incertae sedis</taxon>
        <taxon>Nadsonia</taxon>
    </lineage>
</organism>